<evidence type="ECO:0000313" key="4">
    <source>
        <dbReference type="Proteomes" id="UP001162834"/>
    </source>
</evidence>
<feature type="compositionally biased region" description="Polar residues" evidence="1">
    <location>
        <begin position="109"/>
        <end position="128"/>
    </location>
</feature>
<dbReference type="Proteomes" id="UP001162834">
    <property type="component" value="Chromosome"/>
</dbReference>
<feature type="transmembrane region" description="Helical" evidence="2">
    <location>
        <begin position="32"/>
        <end position="52"/>
    </location>
</feature>
<dbReference type="EMBL" id="CP087164">
    <property type="protein sequence ID" value="UGS33787.1"/>
    <property type="molecule type" value="Genomic_DNA"/>
</dbReference>
<feature type="region of interest" description="Disordered" evidence="1">
    <location>
        <begin position="1"/>
        <end position="29"/>
    </location>
</feature>
<keyword evidence="2" id="KW-1133">Transmembrane helix</keyword>
<feature type="region of interest" description="Disordered" evidence="1">
    <location>
        <begin position="95"/>
        <end position="144"/>
    </location>
</feature>
<dbReference type="KEGG" id="sbae:DSM104329_00152"/>
<name>A0A9E6XU24_9ACTN</name>
<dbReference type="AlphaFoldDB" id="A0A9E6XU24"/>
<keyword evidence="4" id="KW-1185">Reference proteome</keyword>
<protein>
    <recommendedName>
        <fullName evidence="5">DUF3105 domain-containing protein</fullName>
    </recommendedName>
</protein>
<feature type="compositionally biased region" description="Basic and acidic residues" evidence="1">
    <location>
        <begin position="1"/>
        <end position="22"/>
    </location>
</feature>
<gene>
    <name evidence="3" type="ORF">DSM104329_00152</name>
</gene>
<evidence type="ECO:0000256" key="2">
    <source>
        <dbReference type="SAM" id="Phobius"/>
    </source>
</evidence>
<keyword evidence="2" id="KW-0472">Membrane</keyword>
<evidence type="ECO:0008006" key="5">
    <source>
        <dbReference type="Google" id="ProtNLM"/>
    </source>
</evidence>
<proteinExistence type="predicted"/>
<organism evidence="3 4">
    <name type="scientific">Capillimicrobium parvum</name>
    <dbReference type="NCBI Taxonomy" id="2884022"/>
    <lineage>
        <taxon>Bacteria</taxon>
        <taxon>Bacillati</taxon>
        <taxon>Actinomycetota</taxon>
        <taxon>Thermoleophilia</taxon>
        <taxon>Solirubrobacterales</taxon>
        <taxon>Capillimicrobiaceae</taxon>
        <taxon>Capillimicrobium</taxon>
    </lineage>
</organism>
<reference evidence="3" key="1">
    <citation type="journal article" date="2022" name="Int. J. Syst. Evol. Microbiol.">
        <title>Pseudomonas aegrilactucae sp. nov. and Pseudomonas morbosilactucae sp. nov., pathogens causing bacterial rot of lettuce in Japan.</title>
        <authorList>
            <person name="Sawada H."/>
            <person name="Fujikawa T."/>
            <person name="Satou M."/>
        </authorList>
    </citation>
    <scope>NUCLEOTIDE SEQUENCE</scope>
    <source>
        <strain evidence="3">0166_1</strain>
    </source>
</reference>
<accession>A0A9E6XU24</accession>
<dbReference type="RefSeq" id="WP_259313480.1">
    <property type="nucleotide sequence ID" value="NZ_CP087164.1"/>
</dbReference>
<sequence>MSSRQEEKERRRKEREEAERKASAQSARTKRLQIIGGAVIGIAVVVVAIVLITSGGGGSGDGGGNGSVSTTASTAVKLPTRRITNLEDAAKTAGCTLKSPPIEGRDHTTANVTYKTNPPTSGNHNPEPSQDGVYDPGNTPSPEHYVHSLEHGRIELQYKKGSPQRTIDTMTAIFNEPVNGSPGYHALVFENNTGMTAAVAATAWGQMITCPGLDDATIDALRDFRERYTDKGPEFIP</sequence>
<evidence type="ECO:0000313" key="3">
    <source>
        <dbReference type="EMBL" id="UGS33787.1"/>
    </source>
</evidence>
<dbReference type="Pfam" id="PF11303">
    <property type="entry name" value="DUF3105"/>
    <property type="match status" value="1"/>
</dbReference>
<evidence type="ECO:0000256" key="1">
    <source>
        <dbReference type="SAM" id="MobiDB-lite"/>
    </source>
</evidence>
<keyword evidence="2" id="KW-0812">Transmembrane</keyword>
<dbReference type="InterPro" id="IPR021454">
    <property type="entry name" value="DUF3105"/>
</dbReference>